<feature type="region of interest" description="Disordered" evidence="5">
    <location>
        <begin position="157"/>
        <end position="205"/>
    </location>
</feature>
<dbReference type="GO" id="GO:0008270">
    <property type="term" value="F:zinc ion binding"/>
    <property type="evidence" value="ECO:0007669"/>
    <property type="project" value="UniProtKB-KW"/>
</dbReference>
<dbReference type="InterPro" id="IPR045234">
    <property type="entry name" value="Unkempt-like"/>
</dbReference>
<evidence type="ECO:0000256" key="1">
    <source>
        <dbReference type="ARBA" id="ARBA00022723"/>
    </source>
</evidence>
<dbReference type="Pfam" id="PF23035">
    <property type="entry name" value="zf-CCCH_UNK-like_4th"/>
    <property type="match status" value="1"/>
</dbReference>
<keyword evidence="3 4" id="KW-0862">Zinc</keyword>
<dbReference type="PANTHER" id="PTHR14493">
    <property type="entry name" value="UNKEMPT FAMILY MEMBER"/>
    <property type="match status" value="1"/>
</dbReference>
<evidence type="ECO:0000256" key="4">
    <source>
        <dbReference type="PROSITE-ProRule" id="PRU00723"/>
    </source>
</evidence>
<dbReference type="InterPro" id="IPR057295">
    <property type="entry name" value="UNK_Znf_4"/>
</dbReference>
<organism evidence="7 8">
    <name type="scientific">Romanomermis culicivorax</name>
    <name type="common">Nematode worm</name>
    <dbReference type="NCBI Taxonomy" id="13658"/>
    <lineage>
        <taxon>Eukaryota</taxon>
        <taxon>Metazoa</taxon>
        <taxon>Ecdysozoa</taxon>
        <taxon>Nematoda</taxon>
        <taxon>Enoplea</taxon>
        <taxon>Dorylaimia</taxon>
        <taxon>Mermithida</taxon>
        <taxon>Mermithoidea</taxon>
        <taxon>Mermithidae</taxon>
        <taxon>Romanomermis</taxon>
    </lineage>
</organism>
<dbReference type="PROSITE" id="PS50103">
    <property type="entry name" value="ZF_C3H1"/>
    <property type="match status" value="1"/>
</dbReference>
<protein>
    <submittedName>
        <fullName evidence="8">C3H1-type domain-containing protein</fullName>
    </submittedName>
</protein>
<dbReference type="PANTHER" id="PTHR14493:SF50">
    <property type="entry name" value="RING FINGER PROTEIN UNKEMPT"/>
    <property type="match status" value="1"/>
</dbReference>
<evidence type="ECO:0000259" key="6">
    <source>
        <dbReference type="PROSITE" id="PS50103"/>
    </source>
</evidence>
<dbReference type="AlphaFoldDB" id="A0A915KAH6"/>
<feature type="zinc finger region" description="C3H1-type" evidence="4">
    <location>
        <begin position="111"/>
        <end position="139"/>
    </location>
</feature>
<dbReference type="InterPro" id="IPR000571">
    <property type="entry name" value="Znf_CCCH"/>
</dbReference>
<proteinExistence type="predicted"/>
<dbReference type="SUPFAM" id="SSF90229">
    <property type="entry name" value="CCCH zinc finger"/>
    <property type="match status" value="1"/>
</dbReference>
<feature type="compositionally biased region" description="Polar residues" evidence="5">
    <location>
        <begin position="174"/>
        <end position="186"/>
    </location>
</feature>
<dbReference type="Proteomes" id="UP000887565">
    <property type="component" value="Unplaced"/>
</dbReference>
<reference evidence="8" key="1">
    <citation type="submission" date="2022-11" db="UniProtKB">
        <authorList>
            <consortium name="WormBaseParasite"/>
        </authorList>
    </citation>
    <scope>IDENTIFICATION</scope>
</reference>
<keyword evidence="7" id="KW-1185">Reference proteome</keyword>
<evidence type="ECO:0000256" key="3">
    <source>
        <dbReference type="ARBA" id="ARBA00022833"/>
    </source>
</evidence>
<dbReference type="WBParaSite" id="nRc.2.0.1.t35120-RA">
    <property type="protein sequence ID" value="nRc.2.0.1.t35120-RA"/>
    <property type="gene ID" value="nRc.2.0.1.g35120"/>
</dbReference>
<name>A0A915KAH6_ROMCU</name>
<evidence type="ECO:0000313" key="7">
    <source>
        <dbReference type="Proteomes" id="UP000887565"/>
    </source>
</evidence>
<dbReference type="Pfam" id="PF00642">
    <property type="entry name" value="zf-CCCH"/>
    <property type="match status" value="1"/>
</dbReference>
<evidence type="ECO:0000256" key="2">
    <source>
        <dbReference type="ARBA" id="ARBA00022771"/>
    </source>
</evidence>
<dbReference type="Pfam" id="PF23261">
    <property type="entry name" value="zf-CCCH_11"/>
    <property type="match status" value="1"/>
</dbReference>
<dbReference type="InterPro" id="IPR057296">
    <property type="entry name" value="UNK_Znf_5"/>
</dbReference>
<dbReference type="SMART" id="SM00356">
    <property type="entry name" value="ZnF_C3H1"/>
    <property type="match status" value="3"/>
</dbReference>
<feature type="domain" description="C3H1-type" evidence="6">
    <location>
        <begin position="111"/>
        <end position="139"/>
    </location>
</feature>
<dbReference type="InterPro" id="IPR036855">
    <property type="entry name" value="Znf_CCCH_sf"/>
</dbReference>
<dbReference type="Gene3D" id="4.10.1000.10">
    <property type="entry name" value="Zinc finger, CCCH-type"/>
    <property type="match status" value="1"/>
</dbReference>
<keyword evidence="1 4" id="KW-0479">Metal-binding</keyword>
<evidence type="ECO:0000256" key="5">
    <source>
        <dbReference type="SAM" id="MobiDB-lite"/>
    </source>
</evidence>
<keyword evidence="2 4" id="KW-0863">Zinc-finger</keyword>
<feature type="compositionally biased region" description="Low complexity" evidence="5">
    <location>
        <begin position="157"/>
        <end position="173"/>
    </location>
</feature>
<sequence>QSTESNGENIERDRLNFVVEDPIWQDQDYVLANYKTELCKKPPRLCRQGYACPFYHNSKDKRRCTVSIKYRSTPCPSVKRGDEWGEPESCESGESCAYCHTRTEQQFHPEIYKSTKCNDMQQHGYCPRGPFCAFAHSENELHVERQIKEMVVKKLSTPSSSVTPSTGSSPLVSILSNGKKTENSGGVTAVSPNGHHAACSPSRSSSISCAAFEQQQLQRKR</sequence>
<accession>A0A915KAH6</accession>
<evidence type="ECO:0000313" key="8">
    <source>
        <dbReference type="WBParaSite" id="nRc.2.0.1.t35120-RA"/>
    </source>
</evidence>